<feature type="transmembrane region" description="Helical" evidence="8">
    <location>
        <begin position="224"/>
        <end position="247"/>
    </location>
</feature>
<evidence type="ECO:0000256" key="7">
    <source>
        <dbReference type="SAM" id="MobiDB-lite"/>
    </source>
</evidence>
<feature type="region of interest" description="Disordered" evidence="7">
    <location>
        <begin position="1"/>
        <end position="26"/>
    </location>
</feature>
<feature type="transmembrane region" description="Helical" evidence="8">
    <location>
        <begin position="359"/>
        <end position="376"/>
    </location>
</feature>
<organism evidence="10 11">
    <name type="scientific">Taphrina deformans (strain PYCC 5710 / ATCC 11124 / CBS 356.35 / IMI 108563 / JCM 9778 / NBRC 8474)</name>
    <name type="common">Peach leaf curl fungus</name>
    <name type="synonym">Lalaria deformans</name>
    <dbReference type="NCBI Taxonomy" id="1097556"/>
    <lineage>
        <taxon>Eukaryota</taxon>
        <taxon>Fungi</taxon>
        <taxon>Dikarya</taxon>
        <taxon>Ascomycota</taxon>
        <taxon>Taphrinomycotina</taxon>
        <taxon>Taphrinomycetes</taxon>
        <taxon>Taphrinales</taxon>
        <taxon>Taphrinaceae</taxon>
        <taxon>Taphrina</taxon>
    </lineage>
</organism>
<feature type="transmembrane region" description="Helical" evidence="8">
    <location>
        <begin position="191"/>
        <end position="212"/>
    </location>
</feature>
<dbReference type="GO" id="GO:0016020">
    <property type="term" value="C:membrane"/>
    <property type="evidence" value="ECO:0007669"/>
    <property type="project" value="UniProtKB-SubCell"/>
</dbReference>
<comment type="similarity">
    <text evidence="6">Belongs to the major facilitator superfamily. Allantoate permease family.</text>
</comment>
<gene>
    <name evidence="10" type="ORF">TAPDE_000650</name>
</gene>
<dbReference type="Gene3D" id="1.20.1250.20">
    <property type="entry name" value="MFS general substrate transporter like domains"/>
    <property type="match status" value="2"/>
</dbReference>
<dbReference type="Proteomes" id="UP000013776">
    <property type="component" value="Unassembled WGS sequence"/>
</dbReference>
<dbReference type="STRING" id="1097556.R4X6X8"/>
<keyword evidence="4 8" id="KW-1133">Transmembrane helix</keyword>
<name>R4X6X8_TAPDE</name>
<reference evidence="10 11" key="1">
    <citation type="journal article" date="2013" name="MBio">
        <title>Genome sequencing of the plant pathogen Taphrina deformans, the causal agent of peach leaf curl.</title>
        <authorList>
            <person name="Cisse O.H."/>
            <person name="Almeida J.M.G.C.F."/>
            <person name="Fonseca A."/>
            <person name="Kumar A.A."/>
            <person name="Salojaervi J."/>
            <person name="Overmyer K."/>
            <person name="Hauser P.M."/>
            <person name="Pagni M."/>
        </authorList>
    </citation>
    <scope>NUCLEOTIDE SEQUENCE [LARGE SCALE GENOMIC DNA]</scope>
    <source>
        <strain evidence="11">PYCC 5710 / ATCC 11124 / CBS 356.35 / IMI 108563 / JCM 9778 / NBRC 8474</strain>
    </source>
</reference>
<evidence type="ECO:0000256" key="4">
    <source>
        <dbReference type="ARBA" id="ARBA00022989"/>
    </source>
</evidence>
<keyword evidence="3 8" id="KW-0812">Transmembrane</keyword>
<dbReference type="EMBL" id="CAHR02000021">
    <property type="protein sequence ID" value="CCG80981.1"/>
    <property type="molecule type" value="Genomic_DNA"/>
</dbReference>
<evidence type="ECO:0000313" key="11">
    <source>
        <dbReference type="Proteomes" id="UP000013776"/>
    </source>
</evidence>
<feature type="transmembrane region" description="Helical" evidence="8">
    <location>
        <begin position="419"/>
        <end position="439"/>
    </location>
</feature>
<comment type="subcellular location">
    <subcellularLocation>
        <location evidence="1">Membrane</location>
        <topology evidence="1">Multi-pass membrane protein</topology>
    </subcellularLocation>
</comment>
<feature type="transmembrane region" description="Helical" evidence="8">
    <location>
        <begin position="102"/>
        <end position="124"/>
    </location>
</feature>
<feature type="domain" description="Major facilitator superfamily (MFS) profile" evidence="9">
    <location>
        <begin position="60"/>
        <end position="476"/>
    </location>
</feature>
<dbReference type="PANTHER" id="PTHR43791">
    <property type="entry name" value="PERMEASE-RELATED"/>
    <property type="match status" value="1"/>
</dbReference>
<feature type="transmembrane region" description="Helical" evidence="8">
    <location>
        <begin position="332"/>
        <end position="352"/>
    </location>
</feature>
<dbReference type="PANTHER" id="PTHR43791:SF19">
    <property type="entry name" value="TRANSPORTER, PUTATIVE (AFU_ORTHOLOGUE AFUA_1G01812)-RELATED"/>
    <property type="match status" value="1"/>
</dbReference>
<feature type="transmembrane region" description="Helical" evidence="8">
    <location>
        <begin position="454"/>
        <end position="474"/>
    </location>
</feature>
<evidence type="ECO:0000256" key="1">
    <source>
        <dbReference type="ARBA" id="ARBA00004141"/>
    </source>
</evidence>
<dbReference type="PROSITE" id="PS50850">
    <property type="entry name" value="MFS"/>
    <property type="match status" value="1"/>
</dbReference>
<dbReference type="InterPro" id="IPR020846">
    <property type="entry name" value="MFS_dom"/>
</dbReference>
<feature type="transmembrane region" description="Helical" evidence="8">
    <location>
        <begin position="156"/>
        <end position="179"/>
    </location>
</feature>
<accession>R4X6X8</accession>
<dbReference type="AlphaFoldDB" id="R4X6X8"/>
<keyword evidence="11" id="KW-1185">Reference proteome</keyword>
<dbReference type="OrthoDB" id="2962993at2759"/>
<dbReference type="Pfam" id="PF07690">
    <property type="entry name" value="MFS_1"/>
    <property type="match status" value="1"/>
</dbReference>
<evidence type="ECO:0000256" key="6">
    <source>
        <dbReference type="ARBA" id="ARBA00037968"/>
    </source>
</evidence>
<sequence length="510" mass="56888">MDKSEAVHLEEAHPYETGSSHNSELKDGSPYKHGMVHVENHVPFTAAEDRALIRKIDLRTIPWLSFLYLLAFLDRANVGNAKLEGLLNAPAKGGLGISDQQYLWGLTIFFISYAIFEVPSNILLKRLKPHIWFPIIIFLWGVNMTLMGLMKNYNDLLAARFFLGVFEAGLFPGVNYYLSSWYKRSEFGVRAAIFFSAATVAGAFGGLLAAGIAQMSGAGGKLGWAWIFILEGLLTVVAAIASFWIIVDFPDTASFLTERERAQVVWRLQQDAQKSAAGEGFEWKRLLEAFSDIKVWLAMIVYMGADGALYAFSLFVPTIIKELGYTNTRAQLFTVPPYVCAAVTTVSVGVLADRYGKRGMWNIICSSVAIAGYAMLRSTGNAHISYAGVFLAAMGVYPMIPNTVAWFSNNFEGAYKRGIALAIFISWGNLNGAVSSNIYRARDKPRYKLGHEIVLMYLCFAFLGSAISLIYLRAENAKRRSGRRDYRVTNKTEKEILDLGDLHPEYIYRY</sequence>
<dbReference type="VEuPathDB" id="FungiDB:TAPDE_000650"/>
<proteinExistence type="inferred from homology"/>
<dbReference type="FunFam" id="1.20.1250.20:FF:000068">
    <property type="entry name" value="MFS general substrate transporter"/>
    <property type="match status" value="1"/>
</dbReference>
<protein>
    <submittedName>
        <fullName evidence="10">MFS transporter</fullName>
    </submittedName>
</protein>
<dbReference type="eggNOG" id="KOG2533">
    <property type="taxonomic scope" value="Eukaryota"/>
</dbReference>
<evidence type="ECO:0000313" key="10">
    <source>
        <dbReference type="EMBL" id="CCG80981.1"/>
    </source>
</evidence>
<evidence type="ECO:0000256" key="5">
    <source>
        <dbReference type="ARBA" id="ARBA00023136"/>
    </source>
</evidence>
<dbReference type="SUPFAM" id="SSF103473">
    <property type="entry name" value="MFS general substrate transporter"/>
    <property type="match status" value="1"/>
</dbReference>
<keyword evidence="2" id="KW-0813">Transport</keyword>
<feature type="transmembrane region" description="Helical" evidence="8">
    <location>
        <begin position="382"/>
        <end position="407"/>
    </location>
</feature>
<keyword evidence="5 8" id="KW-0472">Membrane</keyword>
<evidence type="ECO:0000256" key="2">
    <source>
        <dbReference type="ARBA" id="ARBA00022448"/>
    </source>
</evidence>
<dbReference type="GO" id="GO:0022857">
    <property type="term" value="F:transmembrane transporter activity"/>
    <property type="evidence" value="ECO:0007669"/>
    <property type="project" value="InterPro"/>
</dbReference>
<evidence type="ECO:0000256" key="8">
    <source>
        <dbReference type="SAM" id="Phobius"/>
    </source>
</evidence>
<feature type="compositionally biased region" description="Basic and acidic residues" evidence="7">
    <location>
        <begin position="1"/>
        <end position="14"/>
    </location>
</feature>
<feature type="transmembrane region" description="Helical" evidence="8">
    <location>
        <begin position="295"/>
        <end position="320"/>
    </location>
</feature>
<dbReference type="InterPro" id="IPR036259">
    <property type="entry name" value="MFS_trans_sf"/>
</dbReference>
<comment type="caution">
    <text evidence="10">The sequence shown here is derived from an EMBL/GenBank/DDBJ whole genome shotgun (WGS) entry which is preliminary data.</text>
</comment>
<feature type="transmembrane region" description="Helical" evidence="8">
    <location>
        <begin position="131"/>
        <end position="150"/>
    </location>
</feature>
<dbReference type="FunFam" id="1.20.1250.20:FF:000034">
    <property type="entry name" value="MFS general substrate transporter"/>
    <property type="match status" value="1"/>
</dbReference>
<evidence type="ECO:0000256" key="3">
    <source>
        <dbReference type="ARBA" id="ARBA00022692"/>
    </source>
</evidence>
<evidence type="ECO:0000259" key="9">
    <source>
        <dbReference type="PROSITE" id="PS50850"/>
    </source>
</evidence>
<dbReference type="InterPro" id="IPR011701">
    <property type="entry name" value="MFS"/>
</dbReference>